<dbReference type="InterPro" id="IPR038976">
    <property type="entry name" value="Ssk"/>
</dbReference>
<keyword evidence="1" id="KW-0812">Transmembrane</keyword>
<proteinExistence type="predicted"/>
<sequence>MRGVQISIVTDLKFRLLVIQNDIIAVFVHALDLPFNLHTLTHAGKLVTTLVTTSDVMIHSDDRYVTDAPLEQQEDNSPRRAATLSGFTHTHKRRTPGSRCGRSMASSALLYSRIRDLFIAQGHNKYFFSSPVKSGTDPISQQHKMAIPKTSILKFVELALTITCLGMHYKDHGPVYSTDLLVVTGTFGGYLIILIGVFAGLVTGQPINKRIDIFYSLAGCALFIASGALIIQYYDKGYSSKSVRDLGLAKGSISIINGAVFLLDTFFTFRNE</sequence>
<feature type="transmembrane region" description="Helical" evidence="1">
    <location>
        <begin position="181"/>
        <end position="202"/>
    </location>
</feature>
<gene>
    <name evidence="2" type="ORF">TMSB3V08_LOCUS11435</name>
</gene>
<dbReference type="PANTHER" id="PTHR36692">
    <property type="entry name" value="PROTEIN SNAKESKIN"/>
    <property type="match status" value="1"/>
</dbReference>
<dbReference type="PANTHER" id="PTHR36692:SF2">
    <property type="entry name" value="GEO12064P1"/>
    <property type="match status" value="1"/>
</dbReference>
<keyword evidence="1" id="KW-0472">Membrane</keyword>
<reference evidence="2" key="1">
    <citation type="submission" date="2020-11" db="EMBL/GenBank/DDBJ databases">
        <authorList>
            <person name="Tran Van P."/>
        </authorList>
    </citation>
    <scope>NUCLEOTIDE SEQUENCE</scope>
</reference>
<feature type="transmembrane region" description="Helical" evidence="1">
    <location>
        <begin position="214"/>
        <end position="234"/>
    </location>
</feature>
<feature type="transmembrane region" description="Helical" evidence="1">
    <location>
        <begin position="246"/>
        <end position="269"/>
    </location>
</feature>
<dbReference type="GO" id="GO:0005886">
    <property type="term" value="C:plasma membrane"/>
    <property type="evidence" value="ECO:0007669"/>
    <property type="project" value="TreeGrafter"/>
</dbReference>
<dbReference type="EMBL" id="OB798242">
    <property type="protein sequence ID" value="CAD7434785.1"/>
    <property type="molecule type" value="Genomic_DNA"/>
</dbReference>
<organism evidence="2">
    <name type="scientific">Timema monikensis</name>
    <dbReference type="NCBI Taxonomy" id="170555"/>
    <lineage>
        <taxon>Eukaryota</taxon>
        <taxon>Metazoa</taxon>
        <taxon>Ecdysozoa</taxon>
        <taxon>Arthropoda</taxon>
        <taxon>Hexapoda</taxon>
        <taxon>Insecta</taxon>
        <taxon>Pterygota</taxon>
        <taxon>Neoptera</taxon>
        <taxon>Polyneoptera</taxon>
        <taxon>Phasmatodea</taxon>
        <taxon>Timematodea</taxon>
        <taxon>Timematoidea</taxon>
        <taxon>Timematidae</taxon>
        <taxon>Timema</taxon>
    </lineage>
</organism>
<evidence type="ECO:0000256" key="1">
    <source>
        <dbReference type="SAM" id="Phobius"/>
    </source>
</evidence>
<name>A0A7R9EKR6_9NEOP</name>
<dbReference type="AlphaFoldDB" id="A0A7R9EKR6"/>
<evidence type="ECO:0000313" key="2">
    <source>
        <dbReference type="EMBL" id="CAD7434785.1"/>
    </source>
</evidence>
<protein>
    <submittedName>
        <fullName evidence="2">Uncharacterized protein</fullName>
    </submittedName>
</protein>
<accession>A0A7R9EKR6</accession>
<keyword evidence="1" id="KW-1133">Transmembrane helix</keyword>
<dbReference type="GO" id="GO:0019991">
    <property type="term" value="P:septate junction assembly"/>
    <property type="evidence" value="ECO:0007669"/>
    <property type="project" value="InterPro"/>
</dbReference>